<evidence type="ECO:0000256" key="3">
    <source>
        <dbReference type="ARBA" id="ARBA00022801"/>
    </source>
</evidence>
<feature type="binding site" evidence="6">
    <location>
        <position position="67"/>
    </location>
    <ligand>
        <name>tRNA</name>
        <dbReference type="ChEBI" id="CHEBI:17843"/>
    </ligand>
</feature>
<dbReference type="NCBIfam" id="TIGR00447">
    <property type="entry name" value="pth"/>
    <property type="match status" value="1"/>
</dbReference>
<name>C2MAE6_9PORP</name>
<evidence type="ECO:0000313" key="7">
    <source>
        <dbReference type="EMBL" id="EEK17316.1"/>
    </source>
</evidence>
<dbReference type="STRING" id="596327.PORUE0001_1220"/>
<dbReference type="PANTHER" id="PTHR17224:SF1">
    <property type="entry name" value="PEPTIDYL-TRNA HYDROLASE"/>
    <property type="match status" value="1"/>
</dbReference>
<dbReference type="GO" id="GO:0072344">
    <property type="term" value="P:rescue of stalled ribosome"/>
    <property type="evidence" value="ECO:0007669"/>
    <property type="project" value="UniProtKB-UniRule"/>
</dbReference>
<reference evidence="7 8" key="1">
    <citation type="submission" date="2009-04" db="EMBL/GenBank/DDBJ databases">
        <authorList>
            <person name="Sebastian Y."/>
            <person name="Madupu R."/>
            <person name="Durkin A.S."/>
            <person name="Torralba M."/>
            <person name="Methe B."/>
            <person name="Sutton G.G."/>
            <person name="Strausberg R.L."/>
            <person name="Nelson K.E."/>
        </authorList>
    </citation>
    <scope>NUCLEOTIDE SEQUENCE [LARGE SCALE GENOMIC DNA]</scope>
    <source>
        <strain evidence="7 8">60-3</strain>
    </source>
</reference>
<gene>
    <name evidence="6 7" type="primary">pth</name>
    <name evidence="7" type="ORF">PORUE0001_1220</name>
</gene>
<evidence type="ECO:0000313" key="8">
    <source>
        <dbReference type="Proteomes" id="UP000003303"/>
    </source>
</evidence>
<protein>
    <recommendedName>
        <fullName evidence="5 6">Peptidyl-tRNA hydrolase</fullName>
        <shortName evidence="6">Pth</shortName>
        <ecNumber evidence="1 6">3.1.1.29</ecNumber>
    </recommendedName>
</protein>
<dbReference type="GO" id="GO:0006515">
    <property type="term" value="P:protein quality control for misfolded or incompletely synthesized proteins"/>
    <property type="evidence" value="ECO:0007669"/>
    <property type="project" value="UniProtKB-UniRule"/>
</dbReference>
<keyword evidence="6" id="KW-0963">Cytoplasm</keyword>
<dbReference type="HAMAP" id="MF_00083">
    <property type="entry name" value="Pept_tRNA_hydro_bact"/>
    <property type="match status" value="1"/>
</dbReference>
<evidence type="ECO:0000256" key="1">
    <source>
        <dbReference type="ARBA" id="ARBA00013260"/>
    </source>
</evidence>
<comment type="function">
    <text evidence="6">Hydrolyzes ribosome-free peptidyl-tRNAs (with 1 or more amino acids incorporated), which drop off the ribosome during protein synthesis, or as a result of ribosome stalling.</text>
</comment>
<dbReference type="GO" id="GO:0004045">
    <property type="term" value="F:peptidyl-tRNA hydrolase activity"/>
    <property type="evidence" value="ECO:0007669"/>
    <property type="project" value="UniProtKB-UniRule"/>
</dbReference>
<feature type="binding site" evidence="6">
    <location>
        <position position="65"/>
    </location>
    <ligand>
        <name>tRNA</name>
        <dbReference type="ChEBI" id="CHEBI:17843"/>
    </ligand>
</feature>
<feature type="active site" description="Proton acceptor" evidence="6">
    <location>
        <position position="21"/>
    </location>
</feature>
<evidence type="ECO:0000256" key="5">
    <source>
        <dbReference type="ARBA" id="ARBA00050038"/>
    </source>
</evidence>
<dbReference type="Gene3D" id="3.40.50.1470">
    <property type="entry name" value="Peptidyl-tRNA hydrolase"/>
    <property type="match status" value="1"/>
</dbReference>
<dbReference type="InterPro" id="IPR001328">
    <property type="entry name" value="Pept_tRNA_hydro"/>
</dbReference>
<sequence>MNQYLIVGLGNPTEEYRGTRHNIGFRMVSHLADQQGWTWSTARHGEIASGRIKNVQLTLLKPSTYMNLSGTAVRYWMRELKVPIENILICLDDLALPFGTLRMKPGGSAGGHNGLKHITELLGTDRYPRLRFGIGHDYPRGKQIEYVLAQFPEGELADMPRLLERTDEMIQSFCLVGVERTMNSFN</sequence>
<comment type="caution">
    <text evidence="7">The sequence shown here is derived from an EMBL/GenBank/DDBJ whole genome shotgun (WGS) entry which is preliminary data.</text>
</comment>
<proteinExistence type="inferred from homology"/>
<feature type="binding site" evidence="6">
    <location>
        <position position="113"/>
    </location>
    <ligand>
        <name>tRNA</name>
        <dbReference type="ChEBI" id="CHEBI:17843"/>
    </ligand>
</feature>
<feature type="site" description="Stabilizes the basic form of H active site to accept a proton" evidence="6">
    <location>
        <position position="92"/>
    </location>
</feature>
<dbReference type="EC" id="3.1.1.29" evidence="1 6"/>
<dbReference type="OrthoDB" id="9800507at2"/>
<dbReference type="Proteomes" id="UP000003303">
    <property type="component" value="Unassembled WGS sequence"/>
</dbReference>
<dbReference type="eggNOG" id="COG0193">
    <property type="taxonomic scope" value="Bacteria"/>
</dbReference>
<dbReference type="RefSeq" id="WP_007364891.1">
    <property type="nucleotide sequence ID" value="NZ_ACLR01000088.1"/>
</dbReference>
<dbReference type="AlphaFoldDB" id="C2MAE6"/>
<comment type="subunit">
    <text evidence="6">Monomer.</text>
</comment>
<dbReference type="GO" id="GO:0000049">
    <property type="term" value="F:tRNA binding"/>
    <property type="evidence" value="ECO:0007669"/>
    <property type="project" value="UniProtKB-UniRule"/>
</dbReference>
<comment type="similarity">
    <text evidence="6">Belongs to the PTH family.</text>
</comment>
<dbReference type="EMBL" id="ACLR01000088">
    <property type="protein sequence ID" value="EEK17316.1"/>
    <property type="molecule type" value="Genomic_DNA"/>
</dbReference>
<dbReference type="CDD" id="cd00462">
    <property type="entry name" value="PTH"/>
    <property type="match status" value="1"/>
</dbReference>
<evidence type="ECO:0000256" key="4">
    <source>
        <dbReference type="ARBA" id="ARBA00022884"/>
    </source>
</evidence>
<feature type="site" description="Discriminates between blocked and unblocked aminoacyl-tRNA" evidence="6">
    <location>
        <position position="11"/>
    </location>
</feature>
<comment type="function">
    <text evidence="6">Catalyzes the release of premature peptidyl moieties from peptidyl-tRNA molecules trapped in stalled 50S ribosomal subunits, and thus maintains levels of free tRNAs and 50S ribosomes.</text>
</comment>
<accession>C2MAE6</accession>
<evidence type="ECO:0000256" key="2">
    <source>
        <dbReference type="ARBA" id="ARBA00022555"/>
    </source>
</evidence>
<keyword evidence="8" id="KW-1185">Reference proteome</keyword>
<evidence type="ECO:0000256" key="6">
    <source>
        <dbReference type="HAMAP-Rule" id="MF_00083"/>
    </source>
</evidence>
<dbReference type="SUPFAM" id="SSF53178">
    <property type="entry name" value="Peptidyl-tRNA hydrolase-like"/>
    <property type="match status" value="1"/>
</dbReference>
<keyword evidence="2 6" id="KW-0820">tRNA-binding</keyword>
<dbReference type="InterPro" id="IPR036416">
    <property type="entry name" value="Pept_tRNA_hydro_sf"/>
</dbReference>
<dbReference type="FunFam" id="3.40.50.1470:FF:000001">
    <property type="entry name" value="Peptidyl-tRNA hydrolase"/>
    <property type="match status" value="1"/>
</dbReference>
<keyword evidence="4 6" id="KW-0694">RNA-binding</keyword>
<dbReference type="GO" id="GO:0005737">
    <property type="term" value="C:cytoplasm"/>
    <property type="evidence" value="ECO:0007669"/>
    <property type="project" value="UniProtKB-SubCell"/>
</dbReference>
<feature type="binding site" evidence="6">
    <location>
        <position position="16"/>
    </location>
    <ligand>
        <name>tRNA</name>
        <dbReference type="ChEBI" id="CHEBI:17843"/>
    </ligand>
</feature>
<dbReference type="Pfam" id="PF01195">
    <property type="entry name" value="Pept_tRNA_hydro"/>
    <property type="match status" value="1"/>
</dbReference>
<organism evidence="7 8">
    <name type="scientific">Porphyromonas uenonis 60-3</name>
    <dbReference type="NCBI Taxonomy" id="596327"/>
    <lineage>
        <taxon>Bacteria</taxon>
        <taxon>Pseudomonadati</taxon>
        <taxon>Bacteroidota</taxon>
        <taxon>Bacteroidia</taxon>
        <taxon>Bacteroidales</taxon>
        <taxon>Porphyromonadaceae</taxon>
        <taxon>Porphyromonas</taxon>
    </lineage>
</organism>
<keyword evidence="3 6" id="KW-0378">Hydrolase</keyword>
<comment type="subcellular location">
    <subcellularLocation>
        <location evidence="6">Cytoplasm</location>
    </subcellularLocation>
</comment>
<dbReference type="PANTHER" id="PTHR17224">
    <property type="entry name" value="PEPTIDYL-TRNA HYDROLASE"/>
    <property type="match status" value="1"/>
</dbReference>
<comment type="catalytic activity">
    <reaction evidence="6">
        <text>an N-acyl-L-alpha-aminoacyl-tRNA + H2O = an N-acyl-L-amino acid + a tRNA + H(+)</text>
        <dbReference type="Rhea" id="RHEA:54448"/>
        <dbReference type="Rhea" id="RHEA-COMP:10123"/>
        <dbReference type="Rhea" id="RHEA-COMP:13883"/>
        <dbReference type="ChEBI" id="CHEBI:15377"/>
        <dbReference type="ChEBI" id="CHEBI:15378"/>
        <dbReference type="ChEBI" id="CHEBI:59874"/>
        <dbReference type="ChEBI" id="CHEBI:78442"/>
        <dbReference type="ChEBI" id="CHEBI:138191"/>
        <dbReference type="EC" id="3.1.1.29"/>
    </reaction>
</comment>